<dbReference type="InterPro" id="IPR011009">
    <property type="entry name" value="Kinase-like_dom_sf"/>
</dbReference>
<dbReference type="Pfam" id="PF07714">
    <property type="entry name" value="PK_Tyr_Ser-Thr"/>
    <property type="match status" value="1"/>
</dbReference>
<dbReference type="PANTHER" id="PTHR44329">
    <property type="entry name" value="SERINE/THREONINE-PROTEIN KINASE TNNI3K-RELATED"/>
    <property type="match status" value="1"/>
</dbReference>
<dbReference type="InterPro" id="IPR001245">
    <property type="entry name" value="Ser-Thr/Tyr_kinase_cat_dom"/>
</dbReference>
<dbReference type="EMBL" id="CAJMWY010000279">
    <property type="protein sequence ID" value="CAE6426009.1"/>
    <property type="molecule type" value="Genomic_DNA"/>
</dbReference>
<dbReference type="PANTHER" id="PTHR44329:SF214">
    <property type="entry name" value="PROTEIN KINASE DOMAIN-CONTAINING PROTEIN"/>
    <property type="match status" value="1"/>
</dbReference>
<organism evidence="2 3">
    <name type="scientific">Rhizoctonia solani</name>
    <dbReference type="NCBI Taxonomy" id="456999"/>
    <lineage>
        <taxon>Eukaryota</taxon>
        <taxon>Fungi</taxon>
        <taxon>Dikarya</taxon>
        <taxon>Basidiomycota</taxon>
        <taxon>Agaricomycotina</taxon>
        <taxon>Agaricomycetes</taxon>
        <taxon>Cantharellales</taxon>
        <taxon>Ceratobasidiaceae</taxon>
        <taxon>Rhizoctonia</taxon>
    </lineage>
</organism>
<dbReference type="AlphaFoldDB" id="A0A8H2XG21"/>
<dbReference type="InterPro" id="IPR008271">
    <property type="entry name" value="Ser/Thr_kinase_AS"/>
</dbReference>
<evidence type="ECO:0000313" key="3">
    <source>
        <dbReference type="Proteomes" id="UP000663861"/>
    </source>
</evidence>
<dbReference type="Proteomes" id="UP000663861">
    <property type="component" value="Unassembled WGS sequence"/>
</dbReference>
<evidence type="ECO:0000313" key="2">
    <source>
        <dbReference type="EMBL" id="CAE6426009.1"/>
    </source>
</evidence>
<dbReference type="InterPro" id="IPR000719">
    <property type="entry name" value="Prot_kinase_dom"/>
</dbReference>
<dbReference type="Gene3D" id="1.10.510.10">
    <property type="entry name" value="Transferase(Phosphotransferase) domain 1"/>
    <property type="match status" value="1"/>
</dbReference>
<dbReference type="PROSITE" id="PS00108">
    <property type="entry name" value="PROTEIN_KINASE_ST"/>
    <property type="match status" value="1"/>
</dbReference>
<dbReference type="SUPFAM" id="SSF56112">
    <property type="entry name" value="Protein kinase-like (PK-like)"/>
    <property type="match status" value="1"/>
</dbReference>
<dbReference type="SMART" id="SM00220">
    <property type="entry name" value="S_TKc"/>
    <property type="match status" value="1"/>
</dbReference>
<comment type="caution">
    <text evidence="2">The sequence shown here is derived from an EMBL/GenBank/DDBJ whole genome shotgun (WGS) entry which is preliminary data.</text>
</comment>
<protein>
    <recommendedName>
        <fullName evidence="1">Protein kinase domain-containing protein</fullName>
    </recommendedName>
</protein>
<name>A0A8H2XG21_9AGAM</name>
<feature type="domain" description="Protein kinase" evidence="1">
    <location>
        <begin position="1"/>
        <end position="170"/>
    </location>
</feature>
<reference evidence="2" key="1">
    <citation type="submission" date="2021-01" db="EMBL/GenBank/DDBJ databases">
        <authorList>
            <person name="Kaushik A."/>
        </authorList>
    </citation>
    <scope>NUCLEOTIDE SEQUENCE</scope>
    <source>
        <strain evidence="2">AG4-RS23</strain>
    </source>
</reference>
<dbReference type="PROSITE" id="PS50011">
    <property type="entry name" value="PROTEIN_KINASE_DOM"/>
    <property type="match status" value="1"/>
</dbReference>
<evidence type="ECO:0000259" key="1">
    <source>
        <dbReference type="PROSITE" id="PS50011"/>
    </source>
</evidence>
<dbReference type="GO" id="GO:0005524">
    <property type="term" value="F:ATP binding"/>
    <property type="evidence" value="ECO:0007669"/>
    <property type="project" value="InterPro"/>
</dbReference>
<dbReference type="GO" id="GO:0004674">
    <property type="term" value="F:protein serine/threonine kinase activity"/>
    <property type="evidence" value="ECO:0007669"/>
    <property type="project" value="TreeGrafter"/>
</dbReference>
<proteinExistence type="predicted"/>
<sequence>MCVQICEGLSYLHQIRIIHCDLKGANVLVSDEGKPFLTDFGASLLSDRTLGFTQTTDGPSFTVRWSAAEIIDQTSAPTEASDVYALGMTIYETMTGQIPYYGKHESNVVRLVTVKREPPERPKCMSSEDESRDKLWKLLVCCWSFEPTLRPNAAGVATAIKKINWSQHLV</sequence>
<accession>A0A8H2XG21</accession>
<gene>
    <name evidence="2" type="ORF">RDB_LOCUS19834</name>
</gene>
<dbReference type="InterPro" id="IPR051681">
    <property type="entry name" value="Ser/Thr_Kinases-Pseudokinases"/>
</dbReference>